<dbReference type="HAMAP" id="MF_01575">
    <property type="entry name" value="UPF0398"/>
    <property type="match status" value="1"/>
</dbReference>
<dbReference type="PANTHER" id="PTHR38440:SF1">
    <property type="entry name" value="UPF0398 PROTEIN SPR0331"/>
    <property type="match status" value="1"/>
</dbReference>
<protein>
    <recommendedName>
        <fullName evidence="1">UPF0398 protein GKZ89_01775</fullName>
    </recommendedName>
</protein>
<organism evidence="2 3">
    <name type="scientific">Metabacillus mangrovi</name>
    <dbReference type="NCBI Taxonomy" id="1491830"/>
    <lineage>
        <taxon>Bacteria</taxon>
        <taxon>Bacillati</taxon>
        <taxon>Bacillota</taxon>
        <taxon>Bacilli</taxon>
        <taxon>Bacillales</taxon>
        <taxon>Bacillaceae</taxon>
        <taxon>Metabacillus</taxon>
    </lineage>
</organism>
<dbReference type="SUPFAM" id="SSF102405">
    <property type="entry name" value="MCP/YpsA-like"/>
    <property type="match status" value="1"/>
</dbReference>
<dbReference type="OrthoDB" id="2301957at2"/>
<dbReference type="EMBL" id="WMIB01000001">
    <property type="protein sequence ID" value="MTH52117.1"/>
    <property type="molecule type" value="Genomic_DNA"/>
</dbReference>
<evidence type="ECO:0000313" key="3">
    <source>
        <dbReference type="Proteomes" id="UP000434639"/>
    </source>
</evidence>
<accession>A0A7X2S2C8</accession>
<dbReference type="Pfam" id="PF06908">
    <property type="entry name" value="YpsA"/>
    <property type="match status" value="1"/>
</dbReference>
<comment type="caution">
    <text evidence="2">The sequence shown here is derived from an EMBL/GenBank/DDBJ whole genome shotgun (WGS) entry which is preliminary data.</text>
</comment>
<dbReference type="InterPro" id="IPR010697">
    <property type="entry name" value="YspA"/>
</dbReference>
<sequence length="180" mass="21179">MKTVAVTGYKPHELGIFSKNHPGVHYIKKLLERELKVLIDEGLEWVIVSGQQGVEMWAAETVLELKEEYPDLKLAVLTPFFHQEEKWKDAAKEQYEMIMMEADFAESISKRPYESPKQFSMKNQFIIRKTDGMIMIYDEEKPGSPKFMLEAARKMTQENEYSIRLFSFYDLQNIVEELQE</sequence>
<dbReference type="Gene3D" id="3.40.50.450">
    <property type="match status" value="1"/>
</dbReference>
<comment type="similarity">
    <text evidence="1">Belongs to the UPF0398 family.</text>
</comment>
<dbReference type="PIRSF" id="PIRSF021290">
    <property type="entry name" value="DUF1273"/>
    <property type="match status" value="1"/>
</dbReference>
<evidence type="ECO:0000313" key="2">
    <source>
        <dbReference type="EMBL" id="MTH52117.1"/>
    </source>
</evidence>
<dbReference type="NCBIfam" id="NF010181">
    <property type="entry name" value="PRK13660.1"/>
    <property type="match status" value="1"/>
</dbReference>
<evidence type="ECO:0000256" key="1">
    <source>
        <dbReference type="HAMAP-Rule" id="MF_01575"/>
    </source>
</evidence>
<dbReference type="RefSeq" id="WP_155110650.1">
    <property type="nucleotide sequence ID" value="NZ_WMIB01000001.1"/>
</dbReference>
<reference evidence="2 3" key="1">
    <citation type="journal article" date="2017" name="Int. J. Syst. Evol. Microbiol.">
        <title>Bacillus mangrovi sp. nov., isolated from a sediment sample from a mangrove forest.</title>
        <authorList>
            <person name="Gupta V."/>
            <person name="Singh P.K."/>
            <person name="Korpole S."/>
            <person name="Tanuku N.R.S."/>
            <person name="Pinnaka A.K."/>
        </authorList>
    </citation>
    <scope>NUCLEOTIDE SEQUENCE [LARGE SCALE GENOMIC DNA]</scope>
    <source>
        <strain evidence="2 3">KCTC 33872</strain>
    </source>
</reference>
<proteinExistence type="inferred from homology"/>
<name>A0A7X2S2C8_9BACI</name>
<dbReference type="AlphaFoldDB" id="A0A7X2S2C8"/>
<dbReference type="Proteomes" id="UP000434639">
    <property type="component" value="Unassembled WGS sequence"/>
</dbReference>
<gene>
    <name evidence="2" type="ORF">GKZ89_01775</name>
</gene>
<dbReference type="PANTHER" id="PTHR38440">
    <property type="entry name" value="UPF0398 PROTEIN YPSA"/>
    <property type="match status" value="1"/>
</dbReference>
<keyword evidence="3" id="KW-1185">Reference proteome</keyword>